<evidence type="ECO:0000256" key="1">
    <source>
        <dbReference type="SAM" id="Phobius"/>
    </source>
</evidence>
<protein>
    <submittedName>
        <fullName evidence="2">Uncharacterized protein</fullName>
    </submittedName>
</protein>
<dbReference type="EMBL" id="BK015400">
    <property type="protein sequence ID" value="DAE04990.1"/>
    <property type="molecule type" value="Genomic_DNA"/>
</dbReference>
<keyword evidence="1" id="KW-1133">Transmembrane helix</keyword>
<keyword evidence="1" id="KW-0812">Transmembrane</keyword>
<name>A0A8S5PD44_9CAUD</name>
<feature type="transmembrane region" description="Helical" evidence="1">
    <location>
        <begin position="86"/>
        <end position="108"/>
    </location>
</feature>
<evidence type="ECO:0000313" key="2">
    <source>
        <dbReference type="EMBL" id="DAE04990.1"/>
    </source>
</evidence>
<accession>A0A8S5PD44</accession>
<keyword evidence="1" id="KW-0472">Membrane</keyword>
<organism evidence="2">
    <name type="scientific">Siphoviridae sp. ctO0R2</name>
    <dbReference type="NCBI Taxonomy" id="2825476"/>
    <lineage>
        <taxon>Viruses</taxon>
        <taxon>Duplodnaviria</taxon>
        <taxon>Heunggongvirae</taxon>
        <taxon>Uroviricota</taxon>
        <taxon>Caudoviricetes</taxon>
    </lineage>
</organism>
<reference evidence="2" key="1">
    <citation type="journal article" date="2021" name="Proc. Natl. Acad. Sci. U.S.A.">
        <title>A Catalog of Tens of Thousands of Viruses from Human Metagenomes Reveals Hidden Associations with Chronic Diseases.</title>
        <authorList>
            <person name="Tisza M.J."/>
            <person name="Buck C.B."/>
        </authorList>
    </citation>
    <scope>NUCLEOTIDE SEQUENCE</scope>
    <source>
        <strain evidence="2">CtO0R2</strain>
    </source>
</reference>
<proteinExistence type="predicted"/>
<sequence length="192" mass="22499">MKKFIFSVVFLTVIRWKFINHHRIKITLPHLFRVSCFAEGVVRRNNDVLLVSITEVILSEEDSNHRVNLAIDHPIFPHFFENCPRFFYNGGVAAFSAFANLPLIKTVWKLRRRSKSNMSRKLKKFRKLLDRGAITTESIHQSYQSWKGHALRGNCHHLVREMDELYNSLFKEDNKDVSITVESADRGESQVR</sequence>